<dbReference type="PANTHER" id="PTHR43319">
    <property type="entry name" value="BETA-LACTAMASE-RELATED"/>
    <property type="match status" value="1"/>
</dbReference>
<keyword evidence="3" id="KW-1185">Reference proteome</keyword>
<dbReference type="InterPro" id="IPR023296">
    <property type="entry name" value="Glyco_hydro_beta-prop_sf"/>
</dbReference>
<evidence type="ECO:0000313" key="2">
    <source>
        <dbReference type="EMBL" id="MCR6482400.1"/>
    </source>
</evidence>
<sequence>MKGTVAPGFEPVRDAFASVLDRTSGGAAFCVVRRGEVLAELWGGPGWTRDTLVVLFSGTKGVVATLMALLHARGQLDPLSPVSRYWPEFPDGDVSHVLSHTIGLPYVEAEVSFLDNAANAAALATQRPLWTPGTRVAYHAATYGYLCTELVRRVTGRPVGEVLRSLLGDVDIHLGTPPSLDRRVARLTRSPDYRISTFLTDPERRRIVEKMYRGFLDTETINSAAYRRAELAAGGATGTAAAMARLYDRICAGLVPAPVLETATRTWSSGIDAINDRPVHFGLGYELQDALGTYGPAPVAFGHSGAGGGRHGAWPAEELGFSFTTSELQPEDVDDRGAQLPEGARQLPLTHAPSAPMWPWLRLTHRRPPWVRLTHRRPHWGARYWVARKAGVAASTLIIRITLLTCSTGPCDRRRIRDLEGAVMTLTRRGLLAGAAALGAGALVPATAAAAPAGFPDYRYQRLALVKSKLRYNPTGELIFPCVRGTKGRIPNALAAYYLYYAPHDAPGGICLAYANSLDEEFTEYAGNPIIKNTWPGQYSVSHVSSPHALWNDDVNRIYLYFHGENQVTRLASAADGIHFSYEKEVLSTRLQPAGTTETSYARVFRQDLPSKNARYVMVFMLNNTTNHRDIGWGWSADALNWTFSQTPLVRHTDVGANDIGGPHLLYRNNSTYVVYNTDIAHGGKLMITEVGNDFSKRNHLGVFHTPLAGAPDNGRSAAPSFGTYQGREYMIYEAGERLAGNIAIARAG</sequence>
<dbReference type="InterPro" id="IPR001466">
    <property type="entry name" value="Beta-lactam-related"/>
</dbReference>
<dbReference type="EMBL" id="JAMXQV010000002">
    <property type="protein sequence ID" value="MCR6482400.1"/>
    <property type="molecule type" value="Genomic_DNA"/>
</dbReference>
<dbReference type="Proteomes" id="UP001144096">
    <property type="component" value="Unassembled WGS sequence"/>
</dbReference>
<accession>A0A9X2ND91</accession>
<organism evidence="2 3">
    <name type="scientific">Amycolatopsis iheyensis</name>
    <dbReference type="NCBI Taxonomy" id="2945988"/>
    <lineage>
        <taxon>Bacteria</taxon>
        <taxon>Bacillati</taxon>
        <taxon>Actinomycetota</taxon>
        <taxon>Actinomycetes</taxon>
        <taxon>Pseudonocardiales</taxon>
        <taxon>Pseudonocardiaceae</taxon>
        <taxon>Amycolatopsis</taxon>
    </lineage>
</organism>
<dbReference type="InterPro" id="IPR012338">
    <property type="entry name" value="Beta-lactam/transpept-like"/>
</dbReference>
<dbReference type="Pfam" id="PF00144">
    <property type="entry name" value="Beta-lactamase"/>
    <property type="match status" value="1"/>
</dbReference>
<dbReference type="PANTHER" id="PTHR43319:SF3">
    <property type="entry name" value="BETA-LACTAMASE-RELATED DOMAIN-CONTAINING PROTEIN"/>
    <property type="match status" value="1"/>
</dbReference>
<gene>
    <name evidence="2" type="ORF">M8542_06205</name>
</gene>
<protein>
    <submittedName>
        <fullName evidence="2">Beta-lactamase family protein</fullName>
    </submittedName>
</protein>
<dbReference type="AlphaFoldDB" id="A0A9X2ND91"/>
<dbReference type="Gene3D" id="2.115.10.20">
    <property type="entry name" value="Glycosyl hydrolase domain, family 43"/>
    <property type="match status" value="2"/>
</dbReference>
<dbReference type="InterPro" id="IPR052907">
    <property type="entry name" value="Beta-lactamase/esterase"/>
</dbReference>
<dbReference type="SUPFAM" id="SSF56601">
    <property type="entry name" value="beta-lactamase/transpeptidase-like"/>
    <property type="match status" value="1"/>
</dbReference>
<dbReference type="RefSeq" id="WP_257919026.1">
    <property type="nucleotide sequence ID" value="NZ_JAMXQV010000002.1"/>
</dbReference>
<name>A0A9X2ND91_9PSEU</name>
<proteinExistence type="predicted"/>
<feature type="domain" description="Beta-lactamase-related" evidence="1">
    <location>
        <begin position="22"/>
        <end position="336"/>
    </location>
</feature>
<dbReference type="SUPFAM" id="SSF75005">
    <property type="entry name" value="Arabinanase/levansucrase/invertase"/>
    <property type="match status" value="1"/>
</dbReference>
<reference evidence="2" key="1">
    <citation type="submission" date="2022-06" db="EMBL/GenBank/DDBJ databases">
        <title>Amycolatopsis iheyaensis sp. nov., a new species of the genus Amycolatopsis isolated from soil in Iheya island, Japan.</title>
        <authorList>
            <person name="Ngamcharungchit C."/>
            <person name="Kanto H."/>
            <person name="Take A."/>
            <person name="Intra B."/>
            <person name="Matsumoto A."/>
            <person name="Panbangred W."/>
            <person name="Inahashi Y."/>
        </authorList>
    </citation>
    <scope>NUCLEOTIDE SEQUENCE</scope>
    <source>
        <strain evidence="2">OK19-0408</strain>
    </source>
</reference>
<comment type="caution">
    <text evidence="2">The sequence shown here is derived from an EMBL/GenBank/DDBJ whole genome shotgun (WGS) entry which is preliminary data.</text>
</comment>
<evidence type="ECO:0000313" key="3">
    <source>
        <dbReference type="Proteomes" id="UP001144096"/>
    </source>
</evidence>
<evidence type="ECO:0000259" key="1">
    <source>
        <dbReference type="Pfam" id="PF00144"/>
    </source>
</evidence>
<dbReference type="Gene3D" id="3.40.710.10">
    <property type="entry name" value="DD-peptidase/beta-lactamase superfamily"/>
    <property type="match status" value="1"/>
</dbReference>